<comment type="caution">
    <text evidence="1">The sequence shown here is derived from an EMBL/GenBank/DDBJ whole genome shotgun (WGS) entry which is preliminary data.</text>
</comment>
<dbReference type="EMBL" id="NGFN01000256">
    <property type="protein sequence ID" value="OUC96985.1"/>
    <property type="molecule type" value="Genomic_DNA"/>
</dbReference>
<protein>
    <submittedName>
        <fullName evidence="1">Uncharacterized protein</fullName>
    </submittedName>
</protein>
<organism evidence="1 2">
    <name type="scientific">Streptomyces swartbergensis</name>
    <dbReference type="NCBI Taxonomy" id="487165"/>
    <lineage>
        <taxon>Bacteria</taxon>
        <taxon>Bacillati</taxon>
        <taxon>Actinomycetota</taxon>
        <taxon>Actinomycetes</taxon>
        <taxon>Kitasatosporales</taxon>
        <taxon>Streptomycetaceae</taxon>
        <taxon>Streptomyces</taxon>
    </lineage>
</organism>
<accession>A0A243RPS7</accession>
<sequence>MWGDGDGVRSVRASDVIPRSAARSTRKPGHEVLPKTVKSTPAKLERLVKLGILTEADTGTFARQQ</sequence>
<dbReference type="Proteomes" id="UP000195105">
    <property type="component" value="Unassembled WGS sequence"/>
</dbReference>
<evidence type="ECO:0000313" key="1">
    <source>
        <dbReference type="EMBL" id="OUC96985.1"/>
    </source>
</evidence>
<gene>
    <name evidence="1" type="ORF">CA983_31030</name>
</gene>
<reference evidence="1 2" key="1">
    <citation type="submission" date="2017-05" db="EMBL/GenBank/DDBJ databases">
        <title>Biotechnological potential of actinobacteria isolated from South African environments.</title>
        <authorList>
            <person name="Le Roes-Hill M."/>
            <person name="Prins A."/>
            <person name="Durrell K.A."/>
        </authorList>
    </citation>
    <scope>NUCLEOTIDE SEQUENCE [LARGE SCALE GENOMIC DNA]</scope>
    <source>
        <strain evidence="1 2">HMC13</strain>
    </source>
</reference>
<proteinExistence type="predicted"/>
<name>A0A243RPS7_9ACTN</name>
<keyword evidence="2" id="KW-1185">Reference proteome</keyword>
<evidence type="ECO:0000313" key="2">
    <source>
        <dbReference type="Proteomes" id="UP000195105"/>
    </source>
</evidence>
<dbReference type="AlphaFoldDB" id="A0A243RPS7"/>